<evidence type="ECO:0000256" key="1">
    <source>
        <dbReference type="SAM" id="Phobius"/>
    </source>
</evidence>
<dbReference type="InterPro" id="IPR050640">
    <property type="entry name" value="Bact_2-comp_sensor_kinase"/>
</dbReference>
<dbReference type="InterPro" id="IPR010559">
    <property type="entry name" value="Sig_transdc_His_kin_internal"/>
</dbReference>
<dbReference type="SMART" id="SM00387">
    <property type="entry name" value="HATPase_c"/>
    <property type="match status" value="1"/>
</dbReference>
<dbReference type="GO" id="GO:0016020">
    <property type="term" value="C:membrane"/>
    <property type="evidence" value="ECO:0007669"/>
    <property type="project" value="InterPro"/>
</dbReference>
<evidence type="ECO:0000313" key="4">
    <source>
        <dbReference type="Proteomes" id="UP000198824"/>
    </source>
</evidence>
<dbReference type="Proteomes" id="UP000198824">
    <property type="component" value="Unassembled WGS sequence"/>
</dbReference>
<keyword evidence="3" id="KW-0418">Kinase</keyword>
<feature type="transmembrane region" description="Helical" evidence="1">
    <location>
        <begin position="77"/>
        <end position="97"/>
    </location>
</feature>
<feature type="domain" description="Histidine kinase/HSP90-like ATPase" evidence="2">
    <location>
        <begin position="255"/>
        <end position="360"/>
    </location>
</feature>
<evidence type="ECO:0000259" key="2">
    <source>
        <dbReference type="SMART" id="SM00387"/>
    </source>
</evidence>
<dbReference type="Pfam" id="PF02518">
    <property type="entry name" value="HATPase_c"/>
    <property type="match status" value="1"/>
</dbReference>
<dbReference type="InterPro" id="IPR036890">
    <property type="entry name" value="HATPase_C_sf"/>
</dbReference>
<accession>A0A1I6JSA4</accession>
<proteinExistence type="predicted"/>
<dbReference type="Gene3D" id="3.30.565.10">
    <property type="entry name" value="Histidine kinase-like ATPase, C-terminal domain"/>
    <property type="match status" value="1"/>
</dbReference>
<dbReference type="GO" id="GO:0000155">
    <property type="term" value="F:phosphorelay sensor kinase activity"/>
    <property type="evidence" value="ECO:0007669"/>
    <property type="project" value="InterPro"/>
</dbReference>
<dbReference type="AlphaFoldDB" id="A0A1I6JSA4"/>
<feature type="transmembrane region" description="Helical" evidence="1">
    <location>
        <begin position="48"/>
        <end position="65"/>
    </location>
</feature>
<keyword evidence="1" id="KW-0472">Membrane</keyword>
<keyword evidence="1" id="KW-1133">Transmembrane helix</keyword>
<dbReference type="RefSeq" id="WP_093310923.1">
    <property type="nucleotide sequence ID" value="NZ_FOZG01000001.1"/>
</dbReference>
<evidence type="ECO:0000313" key="3">
    <source>
        <dbReference type="EMBL" id="SFR81832.1"/>
    </source>
</evidence>
<name>A0A1I6JSA4_9SPHN</name>
<dbReference type="STRING" id="1166337.SAMN05192580_0770"/>
<protein>
    <submittedName>
        <fullName evidence="3">Histidine kinase-, DNA gyrase B-, and HSP90-like ATPase</fullName>
    </submittedName>
</protein>
<dbReference type="Pfam" id="PF06580">
    <property type="entry name" value="His_kinase"/>
    <property type="match status" value="1"/>
</dbReference>
<dbReference type="EMBL" id="FOZG01000001">
    <property type="protein sequence ID" value="SFR81832.1"/>
    <property type="molecule type" value="Genomic_DNA"/>
</dbReference>
<organism evidence="3 4">
    <name type="scientific">Sphingomonas jatrophae</name>
    <dbReference type="NCBI Taxonomy" id="1166337"/>
    <lineage>
        <taxon>Bacteria</taxon>
        <taxon>Pseudomonadati</taxon>
        <taxon>Pseudomonadota</taxon>
        <taxon>Alphaproteobacteria</taxon>
        <taxon>Sphingomonadales</taxon>
        <taxon>Sphingomonadaceae</taxon>
        <taxon>Sphingomonas</taxon>
    </lineage>
</organism>
<dbReference type="PANTHER" id="PTHR34220:SF7">
    <property type="entry name" value="SENSOR HISTIDINE KINASE YPDA"/>
    <property type="match status" value="1"/>
</dbReference>
<dbReference type="InterPro" id="IPR003594">
    <property type="entry name" value="HATPase_dom"/>
</dbReference>
<dbReference type="SUPFAM" id="SSF55874">
    <property type="entry name" value="ATPase domain of HSP90 chaperone/DNA topoisomerase II/histidine kinase"/>
    <property type="match status" value="1"/>
</dbReference>
<keyword evidence="1" id="KW-0812">Transmembrane</keyword>
<gene>
    <name evidence="3" type="ORF">SAMN05192580_0770</name>
</gene>
<keyword evidence="3" id="KW-0808">Transferase</keyword>
<sequence length="363" mass="39826">MRVSLLDRDARTAALITYAIWYLVWLTYAASELIAGRTAFLAEAPADIVAVFAVATIAYGLYPLTQLTGGYKGYGRWALLFGAVFAAAFLQSLVNLAENLALGVVPSLDEAHHAAIRERFARNFRDHVYLCFANFATLAVLVELRRKNAVEVRAARAEAAVEHARLVALRLQLNPHFLFNALNALSSLVVLKRTEEAEEMLERLVDFLRASLAADPDEMVPLEDEAAAIDAYLAIEAVRFGDRMLVEMVLAPQTERAAVPSFILQPLVENAVKYGVARSRRPVTVRLQARGEDGWLILSVDDDGDDLPPVPAPAEKRGGMGVGLANVRARLAALYGGTASFEKDRIDGRYTVTLRLPLRILPD</sequence>
<dbReference type="PANTHER" id="PTHR34220">
    <property type="entry name" value="SENSOR HISTIDINE KINASE YPDA"/>
    <property type="match status" value="1"/>
</dbReference>
<dbReference type="OrthoDB" id="2514702at2"/>
<keyword evidence="4" id="KW-1185">Reference proteome</keyword>
<reference evidence="3 4" key="1">
    <citation type="submission" date="2016-10" db="EMBL/GenBank/DDBJ databases">
        <authorList>
            <person name="de Groot N.N."/>
        </authorList>
    </citation>
    <scope>NUCLEOTIDE SEQUENCE [LARGE SCALE GENOMIC DNA]</scope>
    <source>
        <strain evidence="3 4">S5-249</strain>
    </source>
</reference>
<feature type="transmembrane region" description="Helical" evidence="1">
    <location>
        <begin position="12"/>
        <end position="28"/>
    </location>
</feature>